<feature type="region of interest" description="Disordered" evidence="1">
    <location>
        <begin position="1"/>
        <end position="32"/>
    </location>
</feature>
<name>A0A2N7VT33_9BURK</name>
<evidence type="ECO:0000313" key="2">
    <source>
        <dbReference type="EMBL" id="PMS20289.1"/>
    </source>
</evidence>
<protein>
    <submittedName>
        <fullName evidence="2">Uncharacterized protein</fullName>
    </submittedName>
</protein>
<keyword evidence="3" id="KW-1185">Reference proteome</keyword>
<evidence type="ECO:0000313" key="3">
    <source>
        <dbReference type="Proteomes" id="UP000235347"/>
    </source>
</evidence>
<accession>A0A2N7VT33</accession>
<sequence length="61" mass="6528">MRILPRLRRVLEHEGPKAPSAPTGNAKSAKKRDPVPVLLILPAPATYCLAAGGRAACERQL</sequence>
<dbReference type="EMBL" id="PNYB01000019">
    <property type="protein sequence ID" value="PMS20289.1"/>
    <property type="molecule type" value="Genomic_DNA"/>
</dbReference>
<reference evidence="2 3" key="1">
    <citation type="submission" date="2018-01" db="EMBL/GenBank/DDBJ databases">
        <title>Whole genome analyses suggest that Burkholderia sensu lato contains two further novel genera in the rhizoxinica-symbiotica group Mycetohabitans gen. nov., and Trinickia gen. nov.: implications for the evolution of diazotrophy and nodulation in the Burkholderiaceae.</title>
        <authorList>
            <person name="Estrada-de los Santos P."/>
            <person name="Palmer M."/>
            <person name="Chavez-Ramirez B."/>
            <person name="Beukes C."/>
            <person name="Steenkamp E.T."/>
            <person name="Hirsch A.M."/>
            <person name="Manyaka P."/>
            <person name="Maluk M."/>
            <person name="Lafos M."/>
            <person name="Crook M."/>
            <person name="Gross E."/>
            <person name="Simon M.F."/>
            <person name="Bueno dos Reis Junior F."/>
            <person name="Poole P.S."/>
            <person name="Venter S.N."/>
            <person name="James E.K."/>
        </authorList>
    </citation>
    <scope>NUCLEOTIDE SEQUENCE [LARGE SCALE GENOMIC DNA]</scope>
    <source>
        <strain evidence="2 3">GP25-8</strain>
    </source>
</reference>
<organism evidence="2 3">
    <name type="scientific">Trinickia soli</name>
    <dbReference type="NCBI Taxonomy" id="380675"/>
    <lineage>
        <taxon>Bacteria</taxon>
        <taxon>Pseudomonadati</taxon>
        <taxon>Pseudomonadota</taxon>
        <taxon>Betaproteobacteria</taxon>
        <taxon>Burkholderiales</taxon>
        <taxon>Burkholderiaceae</taxon>
        <taxon>Trinickia</taxon>
    </lineage>
</organism>
<dbReference type="AlphaFoldDB" id="A0A2N7VT33"/>
<gene>
    <name evidence="2" type="ORF">C0Z19_20490</name>
</gene>
<proteinExistence type="predicted"/>
<comment type="caution">
    <text evidence="2">The sequence shown here is derived from an EMBL/GenBank/DDBJ whole genome shotgun (WGS) entry which is preliminary data.</text>
</comment>
<dbReference type="Proteomes" id="UP000235347">
    <property type="component" value="Unassembled WGS sequence"/>
</dbReference>
<evidence type="ECO:0000256" key="1">
    <source>
        <dbReference type="SAM" id="MobiDB-lite"/>
    </source>
</evidence>